<dbReference type="EMBL" id="CAJRST010011112">
    <property type="protein sequence ID" value="CAG5917160.1"/>
    <property type="molecule type" value="Genomic_DNA"/>
</dbReference>
<proteinExistence type="predicted"/>
<organism evidence="1 2">
    <name type="scientific">Menidia menidia</name>
    <name type="common">Atlantic silverside</name>
    <dbReference type="NCBI Taxonomy" id="238744"/>
    <lineage>
        <taxon>Eukaryota</taxon>
        <taxon>Metazoa</taxon>
        <taxon>Chordata</taxon>
        <taxon>Craniata</taxon>
        <taxon>Vertebrata</taxon>
        <taxon>Euteleostomi</taxon>
        <taxon>Actinopterygii</taxon>
        <taxon>Neopterygii</taxon>
        <taxon>Teleostei</taxon>
        <taxon>Neoteleostei</taxon>
        <taxon>Acanthomorphata</taxon>
        <taxon>Ovalentaria</taxon>
        <taxon>Atherinomorphae</taxon>
        <taxon>Atheriniformes</taxon>
        <taxon>Atherinopsidae</taxon>
        <taxon>Menidiinae</taxon>
        <taxon>Menidia</taxon>
    </lineage>
</organism>
<comment type="caution">
    <text evidence="1">The sequence shown here is derived from an EMBL/GenBank/DDBJ whole genome shotgun (WGS) entry which is preliminary data.</text>
</comment>
<keyword evidence="2" id="KW-1185">Reference proteome</keyword>
<name>A0A8S4AV40_9TELE</name>
<dbReference type="Proteomes" id="UP000677803">
    <property type="component" value="Unassembled WGS sequence"/>
</dbReference>
<protein>
    <submittedName>
        <fullName evidence="1">(Atlantic silverside) hypothetical protein</fullName>
    </submittedName>
</protein>
<evidence type="ECO:0000313" key="1">
    <source>
        <dbReference type="EMBL" id="CAG5917160.1"/>
    </source>
</evidence>
<dbReference type="OrthoDB" id="9385808at2759"/>
<evidence type="ECO:0000313" key="2">
    <source>
        <dbReference type="Proteomes" id="UP000677803"/>
    </source>
</evidence>
<dbReference type="AlphaFoldDB" id="A0A8S4AV40"/>
<accession>A0A8S4AV40</accession>
<sequence length="234" mass="23843">MTDCRFLALWFVVGSEKSRWGVNSGVSCSFGAGVLGDGLGALGHGVLGQLSGQQEAHGGLDLPGGDGGALVVVSQAGSLGGDALKDVVDERVHDAHGLGGDAGVGVDLLQHLVHRDQSSLWLWAALKRAFGLWGSEKGLASETVQSAALPLERVHHVHGGHGLPLGVLGVGDGVPNDVLQEDLEHPAGLLVDEAGDTLDSATAGQAADGGFGDALDVITENFATSLEQKQTLEN</sequence>
<reference evidence="1" key="1">
    <citation type="submission" date="2021-05" db="EMBL/GenBank/DDBJ databases">
        <authorList>
            <person name="Tigano A."/>
        </authorList>
    </citation>
    <scope>NUCLEOTIDE SEQUENCE</scope>
</reference>
<gene>
    <name evidence="1" type="ORF">MMEN_LOCUS10048</name>
</gene>